<dbReference type="OrthoDB" id="2816594at2759"/>
<proteinExistence type="predicted"/>
<accession>A0A4S8LQA8</accession>
<gene>
    <name evidence="1" type="ORF">K435DRAFT_780887</name>
</gene>
<sequence length="71" mass="8220">MCHRQLRFIRNSACGHLTYTGDTKVDCRARSCYLSSSHPPNCPHCTCKRYYTQPERIVTHETPSRCAQCSR</sequence>
<keyword evidence="2" id="KW-1185">Reference proteome</keyword>
<dbReference type="AlphaFoldDB" id="A0A4S8LQA8"/>
<evidence type="ECO:0000313" key="1">
    <source>
        <dbReference type="EMBL" id="THU91163.1"/>
    </source>
</evidence>
<organism evidence="1 2">
    <name type="scientific">Dendrothele bispora (strain CBS 962.96)</name>
    <dbReference type="NCBI Taxonomy" id="1314807"/>
    <lineage>
        <taxon>Eukaryota</taxon>
        <taxon>Fungi</taxon>
        <taxon>Dikarya</taxon>
        <taxon>Basidiomycota</taxon>
        <taxon>Agaricomycotina</taxon>
        <taxon>Agaricomycetes</taxon>
        <taxon>Agaricomycetidae</taxon>
        <taxon>Agaricales</taxon>
        <taxon>Agaricales incertae sedis</taxon>
        <taxon>Dendrothele</taxon>
    </lineage>
</organism>
<name>A0A4S8LQA8_DENBC</name>
<evidence type="ECO:0000313" key="2">
    <source>
        <dbReference type="Proteomes" id="UP000297245"/>
    </source>
</evidence>
<reference evidence="1 2" key="1">
    <citation type="journal article" date="2019" name="Nat. Ecol. Evol.">
        <title>Megaphylogeny resolves global patterns of mushroom evolution.</title>
        <authorList>
            <person name="Varga T."/>
            <person name="Krizsan K."/>
            <person name="Foldi C."/>
            <person name="Dima B."/>
            <person name="Sanchez-Garcia M."/>
            <person name="Sanchez-Ramirez S."/>
            <person name="Szollosi G.J."/>
            <person name="Szarkandi J.G."/>
            <person name="Papp V."/>
            <person name="Albert L."/>
            <person name="Andreopoulos W."/>
            <person name="Angelini C."/>
            <person name="Antonin V."/>
            <person name="Barry K.W."/>
            <person name="Bougher N.L."/>
            <person name="Buchanan P."/>
            <person name="Buyck B."/>
            <person name="Bense V."/>
            <person name="Catcheside P."/>
            <person name="Chovatia M."/>
            <person name="Cooper J."/>
            <person name="Damon W."/>
            <person name="Desjardin D."/>
            <person name="Finy P."/>
            <person name="Geml J."/>
            <person name="Haridas S."/>
            <person name="Hughes K."/>
            <person name="Justo A."/>
            <person name="Karasinski D."/>
            <person name="Kautmanova I."/>
            <person name="Kiss B."/>
            <person name="Kocsube S."/>
            <person name="Kotiranta H."/>
            <person name="LaButti K.M."/>
            <person name="Lechner B.E."/>
            <person name="Liimatainen K."/>
            <person name="Lipzen A."/>
            <person name="Lukacs Z."/>
            <person name="Mihaltcheva S."/>
            <person name="Morgado L.N."/>
            <person name="Niskanen T."/>
            <person name="Noordeloos M.E."/>
            <person name="Ohm R.A."/>
            <person name="Ortiz-Santana B."/>
            <person name="Ovrebo C."/>
            <person name="Racz N."/>
            <person name="Riley R."/>
            <person name="Savchenko A."/>
            <person name="Shiryaev A."/>
            <person name="Soop K."/>
            <person name="Spirin V."/>
            <person name="Szebenyi C."/>
            <person name="Tomsovsky M."/>
            <person name="Tulloss R.E."/>
            <person name="Uehling J."/>
            <person name="Grigoriev I.V."/>
            <person name="Vagvolgyi C."/>
            <person name="Papp T."/>
            <person name="Martin F.M."/>
            <person name="Miettinen O."/>
            <person name="Hibbett D.S."/>
            <person name="Nagy L.G."/>
        </authorList>
    </citation>
    <scope>NUCLEOTIDE SEQUENCE [LARGE SCALE GENOMIC DNA]</scope>
    <source>
        <strain evidence="1 2">CBS 962.96</strain>
    </source>
</reference>
<dbReference type="EMBL" id="ML179314">
    <property type="protein sequence ID" value="THU91163.1"/>
    <property type="molecule type" value="Genomic_DNA"/>
</dbReference>
<dbReference type="Proteomes" id="UP000297245">
    <property type="component" value="Unassembled WGS sequence"/>
</dbReference>
<protein>
    <submittedName>
        <fullName evidence="1">Uncharacterized protein</fullName>
    </submittedName>
</protein>